<protein>
    <recommendedName>
        <fullName evidence="2">Rhodanese domain-containing protein</fullName>
    </recommendedName>
</protein>
<proteinExistence type="predicted"/>
<reference evidence="1" key="1">
    <citation type="journal article" date="2020" name="Nature">
        <title>Giant virus diversity and host interactions through global metagenomics.</title>
        <authorList>
            <person name="Schulz F."/>
            <person name="Roux S."/>
            <person name="Paez-Espino D."/>
            <person name="Jungbluth S."/>
            <person name="Walsh D.A."/>
            <person name="Denef V.J."/>
            <person name="McMahon K.D."/>
            <person name="Konstantinidis K.T."/>
            <person name="Eloe-Fadrosh E.A."/>
            <person name="Kyrpides N.C."/>
            <person name="Woyke T."/>
        </authorList>
    </citation>
    <scope>NUCLEOTIDE SEQUENCE</scope>
    <source>
        <strain evidence="1">GVMAG-M-3300023184-17</strain>
    </source>
</reference>
<dbReference type="EMBL" id="MN740041">
    <property type="protein sequence ID" value="QHT85399.1"/>
    <property type="molecule type" value="Genomic_DNA"/>
</dbReference>
<evidence type="ECO:0008006" key="2">
    <source>
        <dbReference type="Google" id="ProtNLM"/>
    </source>
</evidence>
<evidence type="ECO:0000313" key="1">
    <source>
        <dbReference type="EMBL" id="QHT85399.1"/>
    </source>
</evidence>
<name>A0A6C0HY02_9ZZZZ</name>
<dbReference type="AlphaFoldDB" id="A0A6C0HY02"/>
<sequence length="140" mass="16258">MGNIPIQRINFEDIQFAQKNESLIINTLPSTEQSLLIQGTISWEKETKAVEVAIQKKESIFVYGRHCNDETIYLKYEQIRKLGGKVYLYAGGLFEWLLLQDIYGSSFPTTSTFKTIDLLKYKPPTLLNTKYLTYSWQEDC</sequence>
<accession>A0A6C0HY02</accession>
<organism evidence="1">
    <name type="scientific">viral metagenome</name>
    <dbReference type="NCBI Taxonomy" id="1070528"/>
    <lineage>
        <taxon>unclassified sequences</taxon>
        <taxon>metagenomes</taxon>
        <taxon>organismal metagenomes</taxon>
    </lineage>
</organism>